<dbReference type="RefSeq" id="WP_203356335.1">
    <property type="nucleotide sequence ID" value="NZ_CP069127.1"/>
</dbReference>
<name>A0ABX7FTD6_BRECH</name>
<protein>
    <recommendedName>
        <fullName evidence="2">Methyltransferase FkbM domain-containing protein</fullName>
    </recommendedName>
</protein>
<proteinExistence type="predicted"/>
<feature type="compositionally biased region" description="Basic residues" evidence="1">
    <location>
        <begin position="226"/>
        <end position="235"/>
    </location>
</feature>
<evidence type="ECO:0000313" key="3">
    <source>
        <dbReference type="EMBL" id="QRG69341.1"/>
    </source>
</evidence>
<keyword evidence="4" id="KW-1185">Reference proteome</keyword>
<reference evidence="3 4" key="1">
    <citation type="submission" date="2021-01" db="EMBL/GenBank/DDBJ databases">
        <title>Identification of strong promoters based on the transcriptome of Brevibacillus choshinensis.</title>
        <authorList>
            <person name="Yao D."/>
            <person name="Zhang K."/>
            <person name="Wu J."/>
        </authorList>
    </citation>
    <scope>NUCLEOTIDE SEQUENCE [LARGE SCALE GENOMIC DNA]</scope>
    <source>
        <strain evidence="3 4">HPD31-SP3</strain>
    </source>
</reference>
<dbReference type="Pfam" id="PF05050">
    <property type="entry name" value="Methyltransf_21"/>
    <property type="match status" value="1"/>
</dbReference>
<evidence type="ECO:0000259" key="2">
    <source>
        <dbReference type="Pfam" id="PF05050"/>
    </source>
</evidence>
<sequence>MESLHFYEKQIFSQNGEDGMIEEVFARIQTTNKIFVEFGVSDGVECMTRYLLAHHGWSGLMIEADPFQFRQLAANYAQATGLSLHHERVTRENIAGIFRANHVPAEFDFLAIDIDGNDYWVWQALAEWQPRLVVIEYNASFPPPQKMVVVYDPNFSWDGTTHFGASLTSLAGLGKQLGYALIGTDTRGVNAFFIRRDLLPASRFEEKTPEQAYHPPAYGPDEGGHPRRSGPHLQI</sequence>
<dbReference type="EMBL" id="CP069127">
    <property type="protein sequence ID" value="QRG69341.1"/>
    <property type="molecule type" value="Genomic_DNA"/>
</dbReference>
<evidence type="ECO:0000256" key="1">
    <source>
        <dbReference type="SAM" id="MobiDB-lite"/>
    </source>
</evidence>
<feature type="region of interest" description="Disordered" evidence="1">
    <location>
        <begin position="205"/>
        <end position="235"/>
    </location>
</feature>
<gene>
    <name evidence="3" type="ORF">JNE38_09535</name>
</gene>
<dbReference type="InterPro" id="IPR006342">
    <property type="entry name" value="FkbM_mtfrase"/>
</dbReference>
<accession>A0ABX7FTD6</accession>
<evidence type="ECO:0000313" key="4">
    <source>
        <dbReference type="Proteomes" id="UP000596248"/>
    </source>
</evidence>
<organism evidence="3 4">
    <name type="scientific">Brevibacillus choshinensis</name>
    <dbReference type="NCBI Taxonomy" id="54911"/>
    <lineage>
        <taxon>Bacteria</taxon>
        <taxon>Bacillati</taxon>
        <taxon>Bacillota</taxon>
        <taxon>Bacilli</taxon>
        <taxon>Bacillales</taxon>
        <taxon>Paenibacillaceae</taxon>
        <taxon>Brevibacillus</taxon>
    </lineage>
</organism>
<dbReference type="Proteomes" id="UP000596248">
    <property type="component" value="Chromosome"/>
</dbReference>
<feature type="domain" description="Methyltransferase FkbM" evidence="2">
    <location>
        <begin position="29"/>
        <end position="140"/>
    </location>
</feature>